<dbReference type="EMBL" id="AP024426">
    <property type="protein sequence ID" value="BCR95428.1"/>
    <property type="molecule type" value="Genomic_DNA"/>
</dbReference>
<dbReference type="KEGG" id="aluc:AKAW2_20368A"/>
<dbReference type="Gene3D" id="2.10.25.10">
    <property type="entry name" value="Laminin"/>
    <property type="match status" value="1"/>
</dbReference>
<evidence type="ECO:0000256" key="2">
    <source>
        <dbReference type="ARBA" id="ARBA00023157"/>
    </source>
</evidence>
<dbReference type="GeneID" id="64956753"/>
<sequence>MKNFSFLFAVGVLGTLLPTAAAQIDCGLNAEYTTCGSACPPTCTSTTEIGCLITCVIGCQCLDGYVLSSAGECILPSEC</sequence>
<keyword evidence="6" id="KW-1185">Reference proteome</keyword>
<evidence type="ECO:0000256" key="1">
    <source>
        <dbReference type="ARBA" id="ARBA00022690"/>
    </source>
</evidence>
<dbReference type="AlphaFoldDB" id="A0A7R7W2Z3"/>
<keyword evidence="1" id="KW-0646">Protease inhibitor</keyword>
<dbReference type="PANTHER" id="PTHR23259:SF70">
    <property type="entry name" value="ACCESSORY GLAND PROTEIN ACP62F-RELATED"/>
    <property type="match status" value="1"/>
</dbReference>
<name>A0A7R7W2Z3_ASPKA</name>
<reference evidence="5" key="1">
    <citation type="submission" date="2021-01" db="EMBL/GenBank/DDBJ databases">
        <authorList>
            <consortium name="Aspergillus luchuensis mut. kawachii IFO 4304 genome sequencing consortium"/>
            <person name="Kazuki M."/>
            <person name="Futagami T."/>
        </authorList>
    </citation>
    <scope>NUCLEOTIDE SEQUENCE</scope>
    <source>
        <strain evidence="5">IFO 4308</strain>
    </source>
</reference>
<keyword evidence="2" id="KW-1015">Disulfide bond</keyword>
<dbReference type="InterPro" id="IPR002919">
    <property type="entry name" value="TIL_dom"/>
</dbReference>
<dbReference type="PANTHER" id="PTHR23259">
    <property type="entry name" value="RIDDLE"/>
    <property type="match status" value="1"/>
</dbReference>
<dbReference type="GO" id="GO:0030414">
    <property type="term" value="F:peptidase inhibitor activity"/>
    <property type="evidence" value="ECO:0007669"/>
    <property type="project" value="UniProtKB-KW"/>
</dbReference>
<dbReference type="Pfam" id="PF01826">
    <property type="entry name" value="TIL"/>
    <property type="match status" value="1"/>
</dbReference>
<evidence type="ECO:0000256" key="3">
    <source>
        <dbReference type="SAM" id="SignalP"/>
    </source>
</evidence>
<dbReference type="RefSeq" id="XP_041539194.1">
    <property type="nucleotide sequence ID" value="XM_041685073.1"/>
</dbReference>
<feature type="chain" id="PRO_5030889960" description="TIL domain-containing protein" evidence="3">
    <location>
        <begin position="23"/>
        <end position="79"/>
    </location>
</feature>
<protein>
    <recommendedName>
        <fullName evidence="4">TIL domain-containing protein</fullName>
    </recommendedName>
</protein>
<feature type="domain" description="TIL" evidence="4">
    <location>
        <begin position="26"/>
        <end position="79"/>
    </location>
</feature>
<keyword evidence="3" id="KW-0732">Signal</keyword>
<dbReference type="SUPFAM" id="SSF57567">
    <property type="entry name" value="Serine protease inhibitors"/>
    <property type="match status" value="1"/>
</dbReference>
<organism evidence="5 6">
    <name type="scientific">Aspergillus kawachii</name>
    <name type="common">White koji mold</name>
    <name type="synonym">Aspergillus awamori var. kawachi</name>
    <dbReference type="NCBI Taxonomy" id="1069201"/>
    <lineage>
        <taxon>Eukaryota</taxon>
        <taxon>Fungi</taxon>
        <taxon>Dikarya</taxon>
        <taxon>Ascomycota</taxon>
        <taxon>Pezizomycotina</taxon>
        <taxon>Eurotiomycetes</taxon>
        <taxon>Eurotiomycetidae</taxon>
        <taxon>Eurotiales</taxon>
        <taxon>Aspergillaceae</taxon>
        <taxon>Aspergillus</taxon>
        <taxon>Aspergillus subgen. Circumdati</taxon>
    </lineage>
</organism>
<gene>
    <name evidence="5" type="ORF">AKAW2_20368A</name>
</gene>
<proteinExistence type="predicted"/>
<evidence type="ECO:0000313" key="5">
    <source>
        <dbReference type="EMBL" id="BCR95428.1"/>
    </source>
</evidence>
<evidence type="ECO:0000313" key="6">
    <source>
        <dbReference type="Proteomes" id="UP000661280"/>
    </source>
</evidence>
<accession>A0A7R7W2Z3</accession>
<dbReference type="Proteomes" id="UP000661280">
    <property type="component" value="Chromosome 2"/>
</dbReference>
<dbReference type="FunFam" id="2.10.25.10:FF:000055">
    <property type="entry name" value="alpha-tectorin isoform X1"/>
    <property type="match status" value="1"/>
</dbReference>
<evidence type="ECO:0000259" key="4">
    <source>
        <dbReference type="Pfam" id="PF01826"/>
    </source>
</evidence>
<reference evidence="5" key="2">
    <citation type="submission" date="2021-02" db="EMBL/GenBank/DDBJ databases">
        <title>Aspergillus luchuensis mut. kawachii IFO 4304 genome sequence.</title>
        <authorList>
            <person name="Mori K."/>
            <person name="Kadooka C."/>
            <person name="Goto M."/>
            <person name="Futagami T."/>
        </authorList>
    </citation>
    <scope>NUCLEOTIDE SEQUENCE</scope>
    <source>
        <strain evidence="5">IFO 4308</strain>
    </source>
</reference>
<feature type="signal peptide" evidence="3">
    <location>
        <begin position="1"/>
        <end position="22"/>
    </location>
</feature>
<dbReference type="InterPro" id="IPR036084">
    <property type="entry name" value="Ser_inhib-like_sf"/>
</dbReference>
<dbReference type="InterPro" id="IPR051368">
    <property type="entry name" value="SerProtInhib-TIL_Domain"/>
</dbReference>
<dbReference type="CDD" id="cd19941">
    <property type="entry name" value="TIL"/>
    <property type="match status" value="1"/>
</dbReference>
<dbReference type="OrthoDB" id="4438874at2759"/>